<keyword evidence="5" id="KW-1185">Reference proteome</keyword>
<evidence type="ECO:0000313" key="4">
    <source>
        <dbReference type="EMBL" id="GIY91258.1"/>
    </source>
</evidence>
<dbReference type="PANTHER" id="PTHR24366:SF171">
    <property type="entry name" value="LEUCINE RICH REPEAT NEURONAL 4"/>
    <property type="match status" value="1"/>
</dbReference>
<reference evidence="4 5" key="1">
    <citation type="submission" date="2021-06" db="EMBL/GenBank/DDBJ databases">
        <title>Caerostris extrusa draft genome.</title>
        <authorList>
            <person name="Kono N."/>
            <person name="Arakawa K."/>
        </authorList>
    </citation>
    <scope>NUCLEOTIDE SEQUENCE [LARGE SCALE GENOMIC DNA]</scope>
</reference>
<dbReference type="Proteomes" id="UP001054945">
    <property type="component" value="Unassembled WGS sequence"/>
</dbReference>
<gene>
    <name evidence="4" type="ORF">CEXT_83351</name>
</gene>
<comment type="caution">
    <text evidence="4">The sequence shown here is derived from an EMBL/GenBank/DDBJ whole genome shotgun (WGS) entry which is preliminary data.</text>
</comment>
<dbReference type="SMART" id="SM00369">
    <property type="entry name" value="LRR_TYP"/>
    <property type="match status" value="2"/>
</dbReference>
<name>A0AAV4X995_CAEEX</name>
<sequence>MASSTKLLYLKQIDVRNSIQKLKKNINEKVTTHLDDNQLQSVPPGSLKSLRRLQKLWLNGNQLKEIPSQALSQLPELEALDLGENKIQSVPDYAFRNLTKLVILGIYALTRLILIAAKLVAIHYHFDGLLLVNGQILKICIKQPRKKKMEDSHRFPSN</sequence>
<dbReference type="SUPFAM" id="SSF52058">
    <property type="entry name" value="L domain-like"/>
    <property type="match status" value="1"/>
</dbReference>
<keyword evidence="3" id="KW-1133">Transmembrane helix</keyword>
<dbReference type="Gene3D" id="3.80.10.10">
    <property type="entry name" value="Ribonuclease Inhibitor"/>
    <property type="match status" value="1"/>
</dbReference>
<dbReference type="InterPro" id="IPR001611">
    <property type="entry name" value="Leu-rich_rpt"/>
</dbReference>
<dbReference type="Pfam" id="PF13855">
    <property type="entry name" value="LRR_8"/>
    <property type="match status" value="1"/>
</dbReference>
<proteinExistence type="predicted"/>
<evidence type="ECO:0000256" key="2">
    <source>
        <dbReference type="ARBA" id="ARBA00022737"/>
    </source>
</evidence>
<keyword evidence="3" id="KW-0812">Transmembrane</keyword>
<keyword evidence="1" id="KW-0433">Leucine-rich repeat</keyword>
<keyword evidence="2" id="KW-0677">Repeat</keyword>
<keyword evidence="3" id="KW-0472">Membrane</keyword>
<organism evidence="4 5">
    <name type="scientific">Caerostris extrusa</name>
    <name type="common">Bark spider</name>
    <name type="synonym">Caerostris bankana</name>
    <dbReference type="NCBI Taxonomy" id="172846"/>
    <lineage>
        <taxon>Eukaryota</taxon>
        <taxon>Metazoa</taxon>
        <taxon>Ecdysozoa</taxon>
        <taxon>Arthropoda</taxon>
        <taxon>Chelicerata</taxon>
        <taxon>Arachnida</taxon>
        <taxon>Araneae</taxon>
        <taxon>Araneomorphae</taxon>
        <taxon>Entelegynae</taxon>
        <taxon>Araneoidea</taxon>
        <taxon>Araneidae</taxon>
        <taxon>Caerostris</taxon>
    </lineage>
</organism>
<protein>
    <submittedName>
        <fullName evidence="4">Uncharacterized protein</fullName>
    </submittedName>
</protein>
<evidence type="ECO:0000256" key="3">
    <source>
        <dbReference type="SAM" id="Phobius"/>
    </source>
</evidence>
<evidence type="ECO:0000313" key="5">
    <source>
        <dbReference type="Proteomes" id="UP001054945"/>
    </source>
</evidence>
<dbReference type="AlphaFoldDB" id="A0AAV4X995"/>
<dbReference type="PANTHER" id="PTHR24366">
    <property type="entry name" value="IG(IMMUNOGLOBULIN) AND LRR(LEUCINE RICH REPEAT) DOMAINS"/>
    <property type="match status" value="1"/>
</dbReference>
<dbReference type="InterPro" id="IPR003591">
    <property type="entry name" value="Leu-rich_rpt_typical-subtyp"/>
</dbReference>
<accession>A0AAV4X995</accession>
<dbReference type="InterPro" id="IPR032675">
    <property type="entry name" value="LRR_dom_sf"/>
</dbReference>
<dbReference type="PROSITE" id="PS51450">
    <property type="entry name" value="LRR"/>
    <property type="match status" value="2"/>
</dbReference>
<dbReference type="EMBL" id="BPLR01017395">
    <property type="protein sequence ID" value="GIY91258.1"/>
    <property type="molecule type" value="Genomic_DNA"/>
</dbReference>
<feature type="transmembrane region" description="Helical" evidence="3">
    <location>
        <begin position="101"/>
        <end position="124"/>
    </location>
</feature>
<evidence type="ECO:0000256" key="1">
    <source>
        <dbReference type="ARBA" id="ARBA00022614"/>
    </source>
</evidence>